<evidence type="ECO:0000313" key="10">
    <source>
        <dbReference type="Proteomes" id="UP001158576"/>
    </source>
</evidence>
<proteinExistence type="inferred from homology"/>
<gene>
    <name evidence="9" type="ORF">OKIOD_LOCUS6479</name>
</gene>
<evidence type="ECO:0000256" key="6">
    <source>
        <dbReference type="ARBA" id="ARBA00037197"/>
    </source>
</evidence>
<accession>A0ABN7SG88</accession>
<comment type="subunit">
    <text evidence="8">Component of the oligosaccharyltransferase (OST) complex.</text>
</comment>
<name>A0ABN7SG88_OIKDI</name>
<dbReference type="Proteomes" id="UP001158576">
    <property type="component" value="Chromosome XSR"/>
</dbReference>
<sequence length="127" mass="14126">MKIALNKVAWMPKTIIFIFSISGMIYNIVNTPLTYGQKSDPVTGIIHPVLFLAKRPNGQYMLEGMVVSLLIMLGTAGLYLIEKGLSSQSQKVTNHSKLLMFIALLFAWGSPLVLNHLISFKLANYLN</sequence>
<evidence type="ECO:0000313" key="9">
    <source>
        <dbReference type="EMBL" id="CAG5097074.1"/>
    </source>
</evidence>
<evidence type="ECO:0000256" key="8">
    <source>
        <dbReference type="RuleBase" id="RU366060"/>
    </source>
</evidence>
<evidence type="ECO:0000256" key="5">
    <source>
        <dbReference type="ARBA" id="ARBA00023136"/>
    </source>
</evidence>
<keyword evidence="5 8" id="KW-0472">Membrane</keyword>
<feature type="transmembrane region" description="Helical" evidence="8">
    <location>
        <begin position="101"/>
        <end position="118"/>
    </location>
</feature>
<evidence type="ECO:0000256" key="2">
    <source>
        <dbReference type="ARBA" id="ARBA00009376"/>
    </source>
</evidence>
<feature type="transmembrane region" description="Helical" evidence="8">
    <location>
        <begin position="60"/>
        <end position="81"/>
    </location>
</feature>
<keyword evidence="10" id="KW-1185">Reference proteome</keyword>
<comment type="subunit">
    <text evidence="7">Specific component of the STT3A-containing form of the oligosaccharyltransferase (OST) complex.</text>
</comment>
<reference evidence="9 10" key="1">
    <citation type="submission" date="2021-04" db="EMBL/GenBank/DDBJ databases">
        <authorList>
            <person name="Bliznina A."/>
        </authorList>
    </citation>
    <scope>NUCLEOTIDE SEQUENCE [LARGE SCALE GENOMIC DNA]</scope>
</reference>
<evidence type="ECO:0000256" key="4">
    <source>
        <dbReference type="ARBA" id="ARBA00022989"/>
    </source>
</evidence>
<comment type="subcellular location">
    <subcellularLocation>
        <location evidence="1 8">Membrane</location>
        <topology evidence="1 8">Multi-pass membrane protein</topology>
    </subcellularLocation>
</comment>
<dbReference type="PANTHER" id="PTHR13160:SF4">
    <property type="entry name" value="OLIGOSACCHARYLTRANSFERASE COMPLEX SUBUNIT OSTC"/>
    <property type="match status" value="1"/>
</dbReference>
<comment type="similarity">
    <text evidence="2 8">Belongs to the OSTC family.</text>
</comment>
<comment type="function">
    <text evidence="6 8">Specific component of the STT3A-containing form of the oligosaccharyl transferase (OST) complex that catalyzes the initial transfer of a defined glycan (Glc(3)Man(9)GlcNAc(2) in eukaryotes) from the lipid carrier dolichol-pyrophosphate to an asparagine residue within an Asn-X-Ser/Thr consensus motif in nascent polypeptide chains, the first step in protein N-glycosylation. N-glycosylation occurs cotranslationally and the complex associates with the Sec61 complex at the channel-forming translocon complex that mediates protein translocation across the endoplasmic reticulum (ER). All subunits are required for a maximal enzyme activity.</text>
</comment>
<evidence type="ECO:0000256" key="1">
    <source>
        <dbReference type="ARBA" id="ARBA00004141"/>
    </source>
</evidence>
<keyword evidence="3 8" id="KW-0812">Transmembrane</keyword>
<evidence type="ECO:0000256" key="7">
    <source>
        <dbReference type="ARBA" id="ARBA00038666"/>
    </source>
</evidence>
<dbReference type="EMBL" id="OU015569">
    <property type="protein sequence ID" value="CAG5097074.1"/>
    <property type="molecule type" value="Genomic_DNA"/>
</dbReference>
<feature type="transmembrane region" description="Helical" evidence="8">
    <location>
        <begin position="12"/>
        <end position="29"/>
    </location>
</feature>
<dbReference type="PANTHER" id="PTHR13160">
    <property type="entry name" value="OLIGOSACCHARYLTRANSFERASE COMPLEX SUBUNIT OSTC"/>
    <property type="match status" value="1"/>
</dbReference>
<dbReference type="InterPro" id="IPR042416">
    <property type="entry name" value="OSTC"/>
</dbReference>
<dbReference type="Pfam" id="PF04756">
    <property type="entry name" value="OST3_OST6"/>
    <property type="match status" value="1"/>
</dbReference>
<keyword evidence="4 8" id="KW-1133">Transmembrane helix</keyword>
<organism evidence="9 10">
    <name type="scientific">Oikopleura dioica</name>
    <name type="common">Tunicate</name>
    <dbReference type="NCBI Taxonomy" id="34765"/>
    <lineage>
        <taxon>Eukaryota</taxon>
        <taxon>Metazoa</taxon>
        <taxon>Chordata</taxon>
        <taxon>Tunicata</taxon>
        <taxon>Appendicularia</taxon>
        <taxon>Copelata</taxon>
        <taxon>Oikopleuridae</taxon>
        <taxon>Oikopleura</taxon>
    </lineage>
</organism>
<protein>
    <recommendedName>
        <fullName evidence="8">Oligosaccharyltransferase complex subunit</fullName>
    </recommendedName>
</protein>
<evidence type="ECO:0000256" key="3">
    <source>
        <dbReference type="ARBA" id="ARBA00022692"/>
    </source>
</evidence>
<dbReference type="InterPro" id="IPR021149">
    <property type="entry name" value="OligosaccharylTrfase_OST3/OST6"/>
</dbReference>